<evidence type="ECO:0000313" key="7">
    <source>
        <dbReference type="Proteomes" id="UP000598174"/>
    </source>
</evidence>
<sequence>MRKKLLALATVGLLATATMTACDDSDQSSDAGSGSGNSGAGSGKARVGVILPDTKSSQRWKTDDPKFLKASLDAAGIPSDIQNAQGDRANFIKIGEEMINTGVKVLIIANLDSDSAKAVIDKAKEKKVPVIDYDRLTLNGGADYYVSFDNEQVGKLQAYGLIDCLKKRNVKNPVIAELNGSRSDNNATLFKNGYDQLLQPKYDSAEYTQGPDQYVPDWDADEAGRIFTQMLEQQPKIAGVLAANDGLGGAAIEVLRKKKLNGKVPVTGQDATVQGLQNILTGDQCLTVYKAIEPEAEAAGKLAAQLFKGEKPAVSEQLKDPESGAYVPFVKLQPNAITIDKVKDVVASGFVTKKELCTGKYAALCEENGVGVTPKPNKSSDDNN</sequence>
<feature type="compositionally biased region" description="Gly residues" evidence="3">
    <location>
        <begin position="33"/>
        <end position="42"/>
    </location>
</feature>
<feature type="domain" description="Periplasmic binding protein" evidence="5">
    <location>
        <begin position="50"/>
        <end position="311"/>
    </location>
</feature>
<feature type="chain" id="PRO_5038341306" evidence="4">
    <location>
        <begin position="22"/>
        <end position="384"/>
    </location>
</feature>
<dbReference type="PROSITE" id="PS51257">
    <property type="entry name" value="PROKAR_LIPOPROTEIN"/>
    <property type="match status" value="1"/>
</dbReference>
<reference evidence="6" key="1">
    <citation type="submission" date="2021-01" db="EMBL/GenBank/DDBJ databases">
        <title>Whole genome shotgun sequence of Actinoplanes ferrugineus NBRC 15555.</title>
        <authorList>
            <person name="Komaki H."/>
            <person name="Tamura T."/>
        </authorList>
    </citation>
    <scope>NUCLEOTIDE SEQUENCE</scope>
    <source>
        <strain evidence="6">NBRC 15555</strain>
    </source>
</reference>
<evidence type="ECO:0000256" key="1">
    <source>
        <dbReference type="ARBA" id="ARBA00004196"/>
    </source>
</evidence>
<dbReference type="InterPro" id="IPR050555">
    <property type="entry name" value="Bact_Solute-Bind_Prot2"/>
</dbReference>
<dbReference type="InterPro" id="IPR028082">
    <property type="entry name" value="Peripla_BP_I"/>
</dbReference>
<protein>
    <submittedName>
        <fullName evidence="6">Sugar ABC transporter substrate-binding protein</fullName>
    </submittedName>
</protein>
<keyword evidence="7" id="KW-1185">Reference proteome</keyword>
<evidence type="ECO:0000256" key="3">
    <source>
        <dbReference type="SAM" id="MobiDB-lite"/>
    </source>
</evidence>
<dbReference type="Proteomes" id="UP000598174">
    <property type="component" value="Unassembled WGS sequence"/>
</dbReference>
<dbReference type="GO" id="GO:0030288">
    <property type="term" value="C:outer membrane-bounded periplasmic space"/>
    <property type="evidence" value="ECO:0007669"/>
    <property type="project" value="TreeGrafter"/>
</dbReference>
<evidence type="ECO:0000256" key="4">
    <source>
        <dbReference type="SAM" id="SignalP"/>
    </source>
</evidence>
<accession>A0A919J3G9</accession>
<keyword evidence="2 4" id="KW-0732">Signal</keyword>
<organism evidence="6 7">
    <name type="scientific">Paractinoplanes ferrugineus</name>
    <dbReference type="NCBI Taxonomy" id="113564"/>
    <lineage>
        <taxon>Bacteria</taxon>
        <taxon>Bacillati</taxon>
        <taxon>Actinomycetota</taxon>
        <taxon>Actinomycetes</taxon>
        <taxon>Micromonosporales</taxon>
        <taxon>Micromonosporaceae</taxon>
        <taxon>Paractinoplanes</taxon>
    </lineage>
</organism>
<dbReference type="AlphaFoldDB" id="A0A919J3G9"/>
<comment type="caution">
    <text evidence="6">The sequence shown here is derived from an EMBL/GenBank/DDBJ whole genome shotgun (WGS) entry which is preliminary data.</text>
</comment>
<dbReference type="Gene3D" id="3.40.50.2300">
    <property type="match status" value="2"/>
</dbReference>
<name>A0A919J3G9_9ACTN</name>
<dbReference type="GO" id="GO:0030246">
    <property type="term" value="F:carbohydrate binding"/>
    <property type="evidence" value="ECO:0007669"/>
    <property type="project" value="TreeGrafter"/>
</dbReference>
<dbReference type="PANTHER" id="PTHR30036:SF1">
    <property type="entry name" value="D-XYLOSE-BINDING PERIPLASMIC PROTEIN"/>
    <property type="match status" value="1"/>
</dbReference>
<feature type="signal peptide" evidence="4">
    <location>
        <begin position="1"/>
        <end position="21"/>
    </location>
</feature>
<dbReference type="PANTHER" id="PTHR30036">
    <property type="entry name" value="D-XYLOSE-BINDING PERIPLASMIC PROTEIN"/>
    <property type="match status" value="1"/>
</dbReference>
<dbReference type="SUPFAM" id="SSF53822">
    <property type="entry name" value="Periplasmic binding protein-like I"/>
    <property type="match status" value="1"/>
</dbReference>
<dbReference type="InterPro" id="IPR025997">
    <property type="entry name" value="SBP_2_dom"/>
</dbReference>
<dbReference type="EMBL" id="BOMM01000045">
    <property type="protein sequence ID" value="GIE12974.1"/>
    <property type="molecule type" value="Genomic_DNA"/>
</dbReference>
<dbReference type="Pfam" id="PF13407">
    <property type="entry name" value="Peripla_BP_4"/>
    <property type="match status" value="1"/>
</dbReference>
<feature type="region of interest" description="Disordered" evidence="3">
    <location>
        <begin position="23"/>
        <end position="48"/>
    </location>
</feature>
<dbReference type="RefSeq" id="WP_203819431.1">
    <property type="nucleotide sequence ID" value="NZ_BAAABP010000063.1"/>
</dbReference>
<comment type="subcellular location">
    <subcellularLocation>
        <location evidence="1">Cell envelope</location>
    </subcellularLocation>
</comment>
<evidence type="ECO:0000313" key="6">
    <source>
        <dbReference type="EMBL" id="GIE12974.1"/>
    </source>
</evidence>
<evidence type="ECO:0000259" key="5">
    <source>
        <dbReference type="Pfam" id="PF13407"/>
    </source>
</evidence>
<evidence type="ECO:0000256" key="2">
    <source>
        <dbReference type="ARBA" id="ARBA00022729"/>
    </source>
</evidence>
<proteinExistence type="predicted"/>
<gene>
    <name evidence="6" type="ORF">Afe05nite_48140</name>
</gene>